<evidence type="ECO:0000259" key="4">
    <source>
        <dbReference type="PROSITE" id="PS50932"/>
    </source>
</evidence>
<dbReference type="InterPro" id="IPR046335">
    <property type="entry name" value="LacI/GalR-like_sensor"/>
</dbReference>
<dbReference type="InterPro" id="IPR010982">
    <property type="entry name" value="Lambda_DNA-bd_dom_sf"/>
</dbReference>
<evidence type="ECO:0000313" key="6">
    <source>
        <dbReference type="Proteomes" id="UP000238356"/>
    </source>
</evidence>
<dbReference type="InterPro" id="IPR000843">
    <property type="entry name" value="HTH_LacI"/>
</dbReference>
<dbReference type="Gene3D" id="3.40.50.2300">
    <property type="match status" value="2"/>
</dbReference>
<dbReference type="SUPFAM" id="SSF53822">
    <property type="entry name" value="Periplasmic binding protein-like I"/>
    <property type="match status" value="1"/>
</dbReference>
<organism evidence="5 6">
    <name type="scientific">Nocardia nova</name>
    <dbReference type="NCBI Taxonomy" id="37330"/>
    <lineage>
        <taxon>Bacteria</taxon>
        <taxon>Bacillati</taxon>
        <taxon>Actinomycetota</taxon>
        <taxon>Actinomycetes</taxon>
        <taxon>Mycobacteriales</taxon>
        <taxon>Nocardiaceae</taxon>
        <taxon>Nocardia</taxon>
    </lineage>
</organism>
<feature type="domain" description="HTH lacI-type" evidence="4">
    <location>
        <begin position="10"/>
        <end position="66"/>
    </location>
</feature>
<keyword evidence="2" id="KW-0238">DNA-binding</keyword>
<dbReference type="InterPro" id="IPR028082">
    <property type="entry name" value="Peripla_BP_I"/>
</dbReference>
<keyword evidence="1" id="KW-0805">Transcription regulation</keyword>
<evidence type="ECO:0000313" key="5">
    <source>
        <dbReference type="EMBL" id="PPJ27733.1"/>
    </source>
</evidence>
<evidence type="ECO:0000256" key="3">
    <source>
        <dbReference type="ARBA" id="ARBA00023163"/>
    </source>
</evidence>
<dbReference type="GO" id="GO:0003700">
    <property type="term" value="F:DNA-binding transcription factor activity"/>
    <property type="evidence" value="ECO:0007669"/>
    <property type="project" value="TreeGrafter"/>
</dbReference>
<reference evidence="5 6" key="1">
    <citation type="submission" date="2018-02" db="EMBL/GenBank/DDBJ databases">
        <title>8 Nocardia nova and 1 Nocardia cyriacigeorgica strain used for evolution to TMP-SMX.</title>
        <authorList>
            <person name="Mehta H."/>
            <person name="Weng J."/>
            <person name="Shamoo Y."/>
        </authorList>
    </citation>
    <scope>NUCLEOTIDE SEQUENCE [LARGE SCALE GENOMIC DNA]</scope>
    <source>
        <strain evidence="5 6">BAA2227</strain>
    </source>
</reference>
<dbReference type="EMBL" id="PSZD01000009">
    <property type="protein sequence ID" value="PPJ27733.1"/>
    <property type="molecule type" value="Genomic_DNA"/>
</dbReference>
<dbReference type="Gene3D" id="1.10.260.40">
    <property type="entry name" value="lambda repressor-like DNA-binding domains"/>
    <property type="match status" value="1"/>
</dbReference>
<dbReference type="PANTHER" id="PTHR30146:SF153">
    <property type="entry name" value="LACTOSE OPERON REPRESSOR"/>
    <property type="match status" value="1"/>
</dbReference>
<protein>
    <submittedName>
        <fullName evidence="5">LacI family transcriptional regulator</fullName>
    </submittedName>
</protein>
<evidence type="ECO:0000256" key="2">
    <source>
        <dbReference type="ARBA" id="ARBA00023125"/>
    </source>
</evidence>
<dbReference type="SMART" id="SM00354">
    <property type="entry name" value="HTH_LACI"/>
    <property type="match status" value="1"/>
</dbReference>
<comment type="caution">
    <text evidence="5">The sequence shown here is derived from an EMBL/GenBank/DDBJ whole genome shotgun (WGS) entry which is preliminary data.</text>
</comment>
<dbReference type="CDD" id="cd01392">
    <property type="entry name" value="HTH_LacI"/>
    <property type="match status" value="1"/>
</dbReference>
<keyword evidence="3" id="KW-0804">Transcription</keyword>
<evidence type="ECO:0000256" key="1">
    <source>
        <dbReference type="ARBA" id="ARBA00023015"/>
    </source>
</evidence>
<sequence>MRMPSAKQRVTATDVARSLGLSRATVGFVLNSTPGQTIPEKTRQRVLAEAERLGYRPNRAAQTLRRGSSRLVLLVLPDWPVEDSMADYVDEMACALDRAGYSLITYTRRAADRSRPLWESVTPDVVIGLADFDAEEQDSLRASGVRRVVIGTVGRSEAAVAGVGLQVEHLYSLGHRRLAYATGGEERLADLVAARVAAAQGAAERLGLEPLDVREVGTGEASAVTSVLAWRDSGVTGVVAYNDTVAAIVVGAAMRAGIGVPAPLAVIGHDDTRLAAVFVPSLSSVRMDAAGVARYTADLALHAAGELAAAPEPALPTMTMIRRESS</sequence>
<dbReference type="PROSITE" id="PS50932">
    <property type="entry name" value="HTH_LACI_2"/>
    <property type="match status" value="1"/>
</dbReference>
<dbReference type="CDD" id="cd06267">
    <property type="entry name" value="PBP1_LacI_sugar_binding-like"/>
    <property type="match status" value="1"/>
</dbReference>
<dbReference type="SUPFAM" id="SSF47413">
    <property type="entry name" value="lambda repressor-like DNA-binding domains"/>
    <property type="match status" value="1"/>
</dbReference>
<accession>A0A2S6A607</accession>
<gene>
    <name evidence="5" type="ORF">C5F51_17105</name>
</gene>
<dbReference type="AlphaFoldDB" id="A0A2S6A607"/>
<keyword evidence="6" id="KW-1185">Reference proteome</keyword>
<dbReference type="Pfam" id="PF13377">
    <property type="entry name" value="Peripla_BP_3"/>
    <property type="match status" value="1"/>
</dbReference>
<dbReference type="Proteomes" id="UP000238356">
    <property type="component" value="Unassembled WGS sequence"/>
</dbReference>
<proteinExistence type="predicted"/>
<dbReference type="Pfam" id="PF00356">
    <property type="entry name" value="LacI"/>
    <property type="match status" value="1"/>
</dbReference>
<dbReference type="GO" id="GO:0000976">
    <property type="term" value="F:transcription cis-regulatory region binding"/>
    <property type="evidence" value="ECO:0007669"/>
    <property type="project" value="TreeGrafter"/>
</dbReference>
<name>A0A2S6A607_9NOCA</name>
<dbReference type="PANTHER" id="PTHR30146">
    <property type="entry name" value="LACI-RELATED TRANSCRIPTIONAL REPRESSOR"/>
    <property type="match status" value="1"/>
</dbReference>